<comment type="domain">
    <text evidence="16">Lacks the C-terminal regulatory region which is replaced by HisZ.</text>
</comment>
<proteinExistence type="inferred from homology"/>
<evidence type="ECO:0000256" key="1">
    <source>
        <dbReference type="ARBA" id="ARBA00000915"/>
    </source>
</evidence>
<evidence type="ECO:0000259" key="17">
    <source>
        <dbReference type="Pfam" id="PF01634"/>
    </source>
</evidence>
<accession>A0AAV6EG65</accession>
<name>A0AAV6EG65_CAMHY</name>
<sequence length="212" mass="23688">MLTVALPKGRIADETLEIFSKIFDDKFEFEDRKLTMKKGNFEFLMVRNQDIPTYVTNGAADIGVVGLDVLEEHQVDVLRLLDLKLGVCKVCIGIKNNDTLDYSKPEIKIATKMPNITRNYFAKKATGVKIIKLYGSIELAPIVGLSDAIVDIVETGTTMKQNGLKVAETIMDSSAHLISNKNSFIVKREEIFSLYHKINAVINSKISLKSYV</sequence>
<evidence type="ECO:0000256" key="12">
    <source>
        <dbReference type="ARBA" id="ARBA00022741"/>
    </source>
</evidence>
<dbReference type="InterPro" id="IPR018198">
    <property type="entry name" value="ATP_PRibTrfase_CS"/>
</dbReference>
<dbReference type="FunFam" id="3.40.190.10:FF:000008">
    <property type="entry name" value="ATP phosphoribosyltransferase"/>
    <property type="match status" value="1"/>
</dbReference>
<evidence type="ECO:0000256" key="6">
    <source>
        <dbReference type="ARBA" id="ARBA00011946"/>
    </source>
</evidence>
<evidence type="ECO:0000256" key="8">
    <source>
        <dbReference type="ARBA" id="ARBA00022490"/>
    </source>
</evidence>
<dbReference type="NCBIfam" id="TIGR00070">
    <property type="entry name" value="hisG"/>
    <property type="match status" value="1"/>
</dbReference>
<dbReference type="GO" id="GO:0005737">
    <property type="term" value="C:cytoplasm"/>
    <property type="evidence" value="ECO:0007669"/>
    <property type="project" value="UniProtKB-SubCell"/>
</dbReference>
<dbReference type="InterPro" id="IPR013820">
    <property type="entry name" value="ATP_PRibTrfase_cat"/>
</dbReference>
<comment type="caution">
    <text evidence="18">The sequence shown here is derived from an EMBL/GenBank/DDBJ whole genome shotgun (WGS) entry which is preliminary data.</text>
</comment>
<evidence type="ECO:0000256" key="15">
    <source>
        <dbReference type="ARBA" id="ARBA00024861"/>
    </source>
</evidence>
<keyword evidence="9 16" id="KW-0028">Amino-acid biosynthesis</keyword>
<dbReference type="CDD" id="cd13595">
    <property type="entry name" value="PBP2_HisGs"/>
    <property type="match status" value="1"/>
</dbReference>
<dbReference type="PANTHER" id="PTHR21403">
    <property type="entry name" value="ATP PHOSPHORIBOSYLTRANSFERASE ATP-PRTASE"/>
    <property type="match status" value="1"/>
</dbReference>
<keyword evidence="14 16" id="KW-0368">Histidine biosynthesis</keyword>
<comment type="similarity">
    <text evidence="4 16">Belongs to the ATP phosphoribosyltransferase family. Short subfamily.</text>
</comment>
<comment type="subunit">
    <text evidence="5 16">Heteromultimer composed of HisG and HisZ subunits.</text>
</comment>
<comment type="function">
    <text evidence="15 16">Catalyzes the condensation of ATP and 5-phosphoribose 1-diphosphate to form N'-(5'-phosphoribosyl)-ATP (PR-ATP). Has a crucial role in the pathway because the rate of histidine biosynthesis seems to be controlled primarily by regulation of HisG enzymatic activity.</text>
</comment>
<dbReference type="Gene3D" id="3.40.190.10">
    <property type="entry name" value="Periplasmic binding protein-like II"/>
    <property type="match status" value="2"/>
</dbReference>
<evidence type="ECO:0000256" key="11">
    <source>
        <dbReference type="ARBA" id="ARBA00022679"/>
    </source>
</evidence>
<dbReference type="Proteomes" id="UP000423641">
    <property type="component" value="Unassembled WGS sequence"/>
</dbReference>
<evidence type="ECO:0000256" key="13">
    <source>
        <dbReference type="ARBA" id="ARBA00022840"/>
    </source>
</evidence>
<dbReference type="GeneID" id="56510358"/>
<dbReference type="GO" id="GO:0003879">
    <property type="term" value="F:ATP phosphoribosyltransferase activity"/>
    <property type="evidence" value="ECO:0007669"/>
    <property type="project" value="UniProtKB-UniRule"/>
</dbReference>
<evidence type="ECO:0000256" key="9">
    <source>
        <dbReference type="ARBA" id="ARBA00022605"/>
    </source>
</evidence>
<dbReference type="InterPro" id="IPR024893">
    <property type="entry name" value="ATP_PRibTrfase_HisG_short"/>
</dbReference>
<dbReference type="EC" id="2.4.2.17" evidence="6 16"/>
<evidence type="ECO:0000256" key="14">
    <source>
        <dbReference type="ARBA" id="ARBA00023102"/>
    </source>
</evidence>
<dbReference type="GO" id="GO:0005524">
    <property type="term" value="F:ATP binding"/>
    <property type="evidence" value="ECO:0007669"/>
    <property type="project" value="UniProtKB-KW"/>
</dbReference>
<comment type="pathway">
    <text evidence="3 16">Amino-acid biosynthesis; L-histidine biosynthesis; L-histidine from 5-phospho-alpha-D-ribose 1-diphosphate: step 1/9.</text>
</comment>
<dbReference type="SUPFAM" id="SSF53850">
    <property type="entry name" value="Periplasmic binding protein-like II"/>
    <property type="match status" value="1"/>
</dbReference>
<dbReference type="HAMAP" id="MF_01018">
    <property type="entry name" value="HisG_Short"/>
    <property type="match status" value="1"/>
</dbReference>
<evidence type="ECO:0000256" key="7">
    <source>
        <dbReference type="ARBA" id="ARBA00020998"/>
    </source>
</evidence>
<dbReference type="RefSeq" id="WP_112000719.1">
    <property type="nucleotide sequence ID" value="NZ_CP053828.1"/>
</dbReference>
<evidence type="ECO:0000313" key="19">
    <source>
        <dbReference type="Proteomes" id="UP000423641"/>
    </source>
</evidence>
<keyword evidence="8 16" id="KW-0963">Cytoplasm</keyword>
<evidence type="ECO:0000256" key="16">
    <source>
        <dbReference type="HAMAP-Rule" id="MF_01018"/>
    </source>
</evidence>
<dbReference type="InterPro" id="IPR001348">
    <property type="entry name" value="ATP_PRibTrfase_HisG"/>
</dbReference>
<evidence type="ECO:0000256" key="5">
    <source>
        <dbReference type="ARBA" id="ARBA00011496"/>
    </source>
</evidence>
<evidence type="ECO:0000256" key="4">
    <source>
        <dbReference type="ARBA" id="ARBA00009489"/>
    </source>
</evidence>
<feature type="domain" description="ATP phosphoribosyltransferase catalytic" evidence="17">
    <location>
        <begin position="47"/>
        <end position="199"/>
    </location>
</feature>
<keyword evidence="10 16" id="KW-0328">Glycosyltransferase</keyword>
<evidence type="ECO:0000256" key="10">
    <source>
        <dbReference type="ARBA" id="ARBA00022676"/>
    </source>
</evidence>
<protein>
    <recommendedName>
        <fullName evidence="7 16">ATP phosphoribosyltransferase</fullName>
        <shortName evidence="16">ATP-PRT</shortName>
        <shortName evidence="16">ATP-PRTase</shortName>
        <ecNumber evidence="6 16">2.4.2.17</ecNumber>
    </recommendedName>
</protein>
<keyword evidence="13 16" id="KW-0067">ATP-binding</keyword>
<keyword evidence="12 16" id="KW-0547">Nucleotide-binding</keyword>
<comment type="catalytic activity">
    <reaction evidence="1 16">
        <text>1-(5-phospho-beta-D-ribosyl)-ATP + diphosphate = 5-phospho-alpha-D-ribose 1-diphosphate + ATP</text>
        <dbReference type="Rhea" id="RHEA:18473"/>
        <dbReference type="ChEBI" id="CHEBI:30616"/>
        <dbReference type="ChEBI" id="CHEBI:33019"/>
        <dbReference type="ChEBI" id="CHEBI:58017"/>
        <dbReference type="ChEBI" id="CHEBI:73183"/>
        <dbReference type="EC" id="2.4.2.17"/>
    </reaction>
</comment>
<dbReference type="PANTHER" id="PTHR21403:SF8">
    <property type="entry name" value="ATP PHOSPHORIBOSYLTRANSFERASE"/>
    <property type="match status" value="1"/>
</dbReference>
<organism evidence="18 19">
    <name type="scientific">Campylobacter hyointestinalis subsp. lawsonii</name>
    <dbReference type="NCBI Taxonomy" id="91353"/>
    <lineage>
        <taxon>Bacteria</taxon>
        <taxon>Pseudomonadati</taxon>
        <taxon>Campylobacterota</taxon>
        <taxon>Epsilonproteobacteria</taxon>
        <taxon>Campylobacterales</taxon>
        <taxon>Campylobacteraceae</taxon>
        <taxon>Campylobacter</taxon>
    </lineage>
</organism>
<dbReference type="GO" id="GO:0000105">
    <property type="term" value="P:L-histidine biosynthetic process"/>
    <property type="evidence" value="ECO:0007669"/>
    <property type="project" value="UniProtKB-UniRule"/>
</dbReference>
<reference evidence="18 19" key="1">
    <citation type="submission" date="2019-09" db="EMBL/GenBank/DDBJ databases">
        <title>Draft genome sequences of 48 bacterial type strains from the CCUG.</title>
        <authorList>
            <person name="Tunovic T."/>
            <person name="Pineiro-Iglesias B."/>
            <person name="Unosson C."/>
            <person name="Inganas E."/>
            <person name="Ohlen M."/>
            <person name="Cardew S."/>
            <person name="Jensie-Markopoulos S."/>
            <person name="Salva-Serra F."/>
            <person name="Jaen-Luchoro D."/>
            <person name="Karlsson R."/>
            <person name="Svensson-Stadler L."/>
            <person name="Chun J."/>
            <person name="Moore E."/>
        </authorList>
    </citation>
    <scope>NUCLEOTIDE SEQUENCE [LARGE SCALE GENOMIC DNA]</scope>
    <source>
        <strain evidence="18 19">CCUG 34538</strain>
    </source>
</reference>
<gene>
    <name evidence="16" type="primary">hisG</name>
    <name evidence="18" type="ORF">F7P66_00270</name>
</gene>
<comment type="subcellular location">
    <subcellularLocation>
        <location evidence="2 16">Cytoplasm</location>
    </subcellularLocation>
</comment>
<evidence type="ECO:0000313" key="18">
    <source>
        <dbReference type="EMBL" id="KAB0614076.1"/>
    </source>
</evidence>
<dbReference type="PROSITE" id="PS01316">
    <property type="entry name" value="ATP_P_PHORIBOSYLTR"/>
    <property type="match status" value="1"/>
</dbReference>
<evidence type="ECO:0000256" key="3">
    <source>
        <dbReference type="ARBA" id="ARBA00004667"/>
    </source>
</evidence>
<dbReference type="AlphaFoldDB" id="A0AAV6EG65"/>
<keyword evidence="11 16" id="KW-0808">Transferase</keyword>
<dbReference type="EMBL" id="VZON01000001">
    <property type="protein sequence ID" value="KAB0614076.1"/>
    <property type="molecule type" value="Genomic_DNA"/>
</dbReference>
<dbReference type="Pfam" id="PF01634">
    <property type="entry name" value="HisG"/>
    <property type="match status" value="1"/>
</dbReference>
<evidence type="ECO:0000256" key="2">
    <source>
        <dbReference type="ARBA" id="ARBA00004496"/>
    </source>
</evidence>